<dbReference type="EMBL" id="JAQNDL010000002">
    <property type="protein sequence ID" value="MDC0719031.1"/>
    <property type="molecule type" value="Genomic_DNA"/>
</dbReference>
<proteinExistence type="predicted"/>
<keyword evidence="1" id="KW-1133">Transmembrane helix</keyword>
<dbReference type="RefSeq" id="WP_272087543.1">
    <property type="nucleotide sequence ID" value="NZ_JAQNDL010000002.1"/>
</dbReference>
<keyword evidence="1" id="KW-0472">Membrane</keyword>
<evidence type="ECO:0000313" key="3">
    <source>
        <dbReference type="Proteomes" id="UP001221686"/>
    </source>
</evidence>
<evidence type="ECO:0000313" key="2">
    <source>
        <dbReference type="EMBL" id="MDC0719031.1"/>
    </source>
</evidence>
<keyword evidence="3" id="KW-1185">Reference proteome</keyword>
<accession>A0ABT5DZP9</accession>
<dbReference type="Proteomes" id="UP001221686">
    <property type="component" value="Unassembled WGS sequence"/>
</dbReference>
<name>A0ABT5DZP9_9BACT</name>
<comment type="caution">
    <text evidence="2">The sequence shown here is derived from an EMBL/GenBank/DDBJ whole genome shotgun (WGS) entry which is preliminary data.</text>
</comment>
<gene>
    <name evidence="2" type="ORF">POL25_19155</name>
</gene>
<keyword evidence="1" id="KW-0812">Transmembrane</keyword>
<sequence length="117" mass="12503">MARPRARWLVIAIVVALAVTGYFAYPYAVVAGLARSIAGAETAEAETAALCRANRAFHSGWAPTYSVRTRDANGAELRPWQDGAYAQVAAITLTWATGQSVDRTLLTRDGLACVFGE</sequence>
<evidence type="ECO:0000256" key="1">
    <source>
        <dbReference type="SAM" id="Phobius"/>
    </source>
</evidence>
<feature type="transmembrane region" description="Helical" evidence="1">
    <location>
        <begin position="6"/>
        <end position="25"/>
    </location>
</feature>
<reference evidence="2 3" key="1">
    <citation type="submission" date="2022-11" db="EMBL/GenBank/DDBJ databases">
        <title>Minimal conservation of predation-associated metabolite biosynthetic gene clusters underscores biosynthetic potential of Myxococcota including descriptions for ten novel species: Archangium lansinium sp. nov., Myxococcus landrumus sp. nov., Nannocystis bai.</title>
        <authorList>
            <person name="Ahearne A."/>
            <person name="Stevens C."/>
            <person name="Dowd S."/>
        </authorList>
    </citation>
    <scope>NUCLEOTIDE SEQUENCE [LARGE SCALE GENOMIC DNA]</scope>
    <source>
        <strain evidence="2 3">BB15-2</strain>
    </source>
</reference>
<organism evidence="2 3">
    <name type="scientific">Nannocystis bainbridge</name>
    <dbReference type="NCBI Taxonomy" id="2995303"/>
    <lineage>
        <taxon>Bacteria</taxon>
        <taxon>Pseudomonadati</taxon>
        <taxon>Myxococcota</taxon>
        <taxon>Polyangia</taxon>
        <taxon>Nannocystales</taxon>
        <taxon>Nannocystaceae</taxon>
        <taxon>Nannocystis</taxon>
    </lineage>
</organism>
<protein>
    <submittedName>
        <fullName evidence="2">Uncharacterized protein</fullName>
    </submittedName>
</protein>